<dbReference type="CAZy" id="CBM47">
    <property type="family name" value="Carbohydrate-Binding Module Family 47"/>
</dbReference>
<dbReference type="GO" id="GO:0010185">
    <property type="term" value="P:regulation of cellular defense response"/>
    <property type="evidence" value="ECO:0007669"/>
    <property type="project" value="UniProtKB-ARBA"/>
</dbReference>
<proteinExistence type="evidence at transcript level"/>
<dbReference type="InterPro" id="IPR008979">
    <property type="entry name" value="Galactose-bd-like_sf"/>
</dbReference>
<feature type="domain" description="Fucolectin tachylectin-4 pentraxin-1" evidence="8">
    <location>
        <begin position="29"/>
        <end position="176"/>
    </location>
</feature>
<dbReference type="SUPFAM" id="SSF49785">
    <property type="entry name" value="Galactose-binding domain-like"/>
    <property type="match status" value="1"/>
</dbReference>
<dbReference type="GO" id="GO:0042806">
    <property type="term" value="F:fucose binding"/>
    <property type="evidence" value="ECO:0007669"/>
    <property type="project" value="UniProtKB-ARBA"/>
</dbReference>
<keyword evidence="5" id="KW-0430">Lectin</keyword>
<dbReference type="InterPro" id="IPR006585">
    <property type="entry name" value="FTP1"/>
</dbReference>
<keyword evidence="7" id="KW-1015">Disulfide bond</keyword>
<evidence type="ECO:0000256" key="1">
    <source>
        <dbReference type="ARBA" id="ARBA00002219"/>
    </source>
</evidence>
<dbReference type="Gene3D" id="2.60.120.260">
    <property type="entry name" value="Galactose-binding domain-like"/>
    <property type="match status" value="1"/>
</dbReference>
<evidence type="ECO:0000256" key="3">
    <source>
        <dbReference type="ARBA" id="ARBA00011233"/>
    </source>
</evidence>
<gene>
    <name evidence="9" type="primary">rsn-5</name>
</gene>
<dbReference type="SMR" id="B5DCK5"/>
<evidence type="ECO:0000256" key="6">
    <source>
        <dbReference type="ARBA" id="ARBA00022837"/>
    </source>
</evidence>
<dbReference type="PANTHER" id="PTHR45713:SF11">
    <property type="entry name" value="FUCOLECTIN TACHYLECTIN-4 PENTRAXIN-1 DOMAIN-CONTAINING PROTEIN"/>
    <property type="match status" value="1"/>
</dbReference>
<dbReference type="PANTHER" id="PTHR45713">
    <property type="entry name" value="FTP DOMAIN-CONTAINING PROTEIN"/>
    <property type="match status" value="1"/>
</dbReference>
<protein>
    <submittedName>
        <fullName evidence="9">Ranaspumin-5</fullName>
    </submittedName>
</protein>
<evidence type="ECO:0000256" key="4">
    <source>
        <dbReference type="ARBA" id="ARBA00022723"/>
    </source>
</evidence>
<evidence type="ECO:0000259" key="8">
    <source>
        <dbReference type="SMART" id="SM00607"/>
    </source>
</evidence>
<evidence type="ECO:0000256" key="7">
    <source>
        <dbReference type="ARBA" id="ARBA00023157"/>
    </source>
</evidence>
<comment type="function">
    <text evidence="1">Acts as a defensive agent. Recognizes blood group fucosylated oligosaccharides including A, B, H and Lewis B-type antigens. Does not recognize Lewis A antigen and has low affinity for monovalent haptens.</text>
</comment>
<reference evidence="9" key="1">
    <citation type="journal article" date="2009" name="Proc. R. Soc. B">
        <title>Foam nest components of the tungara frog: a cocktail of proteins conferring physical and biological resilience.</title>
        <authorList>
            <person name="Fleming R.I."/>
            <person name="Mackenzie C.D."/>
            <person name="Cooper A."/>
            <person name="Kennedy M.W."/>
        </authorList>
    </citation>
    <scope>NUCLEOTIDE SEQUENCE</scope>
    <source>
        <tissue evidence="9">Oviduct gland</tissue>
    </source>
</reference>
<sequence length="178" mass="18864">MGAPGGAAGPLLVLNILGSVVHETKPPEGVNLALKGIASSDSIASNGSVTGLAAKAIDGIRVSDFFKGHCSLTNGLNNPTWWKVDLKKSYKISSVFVTNRDDCCTERLLHAEIRIGSNPDHNHNPICAEVKTVASSNIGFCCGGMEGRYVSVSVPRKEQLSLCEVEVYGDLKKVLHCA</sequence>
<dbReference type="SMART" id="SM00607">
    <property type="entry name" value="FTP"/>
    <property type="match status" value="1"/>
</dbReference>
<accession>B5DCK5</accession>
<organism evidence="9">
    <name type="scientific">Engystomops pustulosus</name>
    <name type="common">Tungara frog</name>
    <name type="synonym">Physalaemus pustulosus</name>
    <dbReference type="NCBI Taxonomy" id="76066"/>
    <lineage>
        <taxon>Eukaryota</taxon>
        <taxon>Metazoa</taxon>
        <taxon>Chordata</taxon>
        <taxon>Craniata</taxon>
        <taxon>Vertebrata</taxon>
        <taxon>Euteleostomi</taxon>
        <taxon>Amphibia</taxon>
        <taxon>Batrachia</taxon>
        <taxon>Anura</taxon>
        <taxon>Neobatrachia</taxon>
        <taxon>Hyloidea</taxon>
        <taxon>Leptodactylidae</taxon>
        <taxon>Leiuperinae</taxon>
        <taxon>Engystomops</taxon>
    </lineage>
</organism>
<dbReference type="Pfam" id="PF22633">
    <property type="entry name" value="F5_F8_type_C_2"/>
    <property type="match status" value="1"/>
</dbReference>
<name>B5DCK5_ENGPU</name>
<evidence type="ECO:0000256" key="2">
    <source>
        <dbReference type="ARBA" id="ARBA00010147"/>
    </source>
</evidence>
<dbReference type="GO" id="GO:0046872">
    <property type="term" value="F:metal ion binding"/>
    <property type="evidence" value="ECO:0007669"/>
    <property type="project" value="UniProtKB-KW"/>
</dbReference>
<keyword evidence="6" id="KW-0106">Calcium</keyword>
<dbReference type="EMBL" id="AY226150">
    <property type="protein sequence ID" value="AAP48834.1"/>
    <property type="molecule type" value="mRNA"/>
</dbReference>
<keyword evidence="4" id="KW-0479">Metal-binding</keyword>
<comment type="subunit">
    <text evidence="3">Homotrimer.</text>
</comment>
<dbReference type="InterPro" id="IPR051941">
    <property type="entry name" value="BG_Antigen-Binding_Lectin"/>
</dbReference>
<dbReference type="AlphaFoldDB" id="B5DCK5"/>
<comment type="similarity">
    <text evidence="2">Belongs to the fucolectin family.</text>
</comment>
<evidence type="ECO:0000313" key="9">
    <source>
        <dbReference type="EMBL" id="AAP48834.1"/>
    </source>
</evidence>
<evidence type="ECO:0000256" key="5">
    <source>
        <dbReference type="ARBA" id="ARBA00022734"/>
    </source>
</evidence>
<dbReference type="GO" id="GO:0001868">
    <property type="term" value="P:regulation of complement activation, lectin pathway"/>
    <property type="evidence" value="ECO:0007669"/>
    <property type="project" value="UniProtKB-ARBA"/>
</dbReference>